<evidence type="ECO:0000256" key="7">
    <source>
        <dbReference type="SAM" id="MobiDB-lite"/>
    </source>
</evidence>
<dbReference type="InterPro" id="IPR029063">
    <property type="entry name" value="SAM-dependent_MTases_sf"/>
</dbReference>
<evidence type="ECO:0000256" key="3">
    <source>
        <dbReference type="ARBA" id="ARBA00022603"/>
    </source>
</evidence>
<dbReference type="Pfam" id="PF01795">
    <property type="entry name" value="Methyltransf_5"/>
    <property type="match status" value="1"/>
</dbReference>
<sequence>MTERKKKIAASPMRAKGKTKPGTHRPVLEREVLEKLSPCPGETAADCTLGYGGHARKIMERLGEDGLLFGFDIDSQELEKTKMRLSSVKCRFWGINRNFRFIKETLSEAEISGFDLILADLGVSSMQVDNPKRGISYKADGPLDMRMDTRLELTGEKILREYPEEKLSEIFDKYSDEPDHKQIASLIAGQRKAFPLTNVNELIDLILNAKGYSRNTWQKQNKKNPFGSSHPAARVFQALRIEVNDELGALSDLLKAAPDLLNPGGRIGIISFHQGEDRLVKQALRKGLDEGIYSSISKKAALPAPKEITQNPRSSSAKFRWAVRSK</sequence>
<dbReference type="STRING" id="1941349.STSP1_01873"/>
<feature type="binding site" evidence="6">
    <location>
        <position position="120"/>
    </location>
    <ligand>
        <name>S-adenosyl-L-methionine</name>
        <dbReference type="ChEBI" id="CHEBI:59789"/>
    </ligand>
</feature>
<dbReference type="Gene3D" id="1.10.150.170">
    <property type="entry name" value="Putative methyltransferase TM0872, insert domain"/>
    <property type="match status" value="1"/>
</dbReference>
<dbReference type="PANTHER" id="PTHR11265">
    <property type="entry name" value="S-ADENOSYL-METHYLTRANSFERASE MRAW"/>
    <property type="match status" value="1"/>
</dbReference>
<feature type="binding site" evidence="6">
    <location>
        <begin position="52"/>
        <end position="54"/>
    </location>
    <ligand>
        <name>S-adenosyl-L-methionine</name>
        <dbReference type="ChEBI" id="CHEBI:59789"/>
    </ligand>
</feature>
<feature type="binding site" evidence="6">
    <location>
        <position position="72"/>
    </location>
    <ligand>
        <name>S-adenosyl-L-methionine</name>
        <dbReference type="ChEBI" id="CHEBI:59789"/>
    </ligand>
</feature>
<name>A0A1W6LP06_9BACT</name>
<dbReference type="Proteomes" id="UP000193334">
    <property type="component" value="Chromosome"/>
</dbReference>
<feature type="binding site" evidence="6">
    <location>
        <position position="99"/>
    </location>
    <ligand>
        <name>S-adenosyl-L-methionine</name>
        <dbReference type="ChEBI" id="CHEBI:59789"/>
    </ligand>
</feature>
<comment type="catalytic activity">
    <reaction evidence="6">
        <text>cytidine(1402) in 16S rRNA + S-adenosyl-L-methionine = N(4)-methylcytidine(1402) in 16S rRNA + S-adenosyl-L-homocysteine + H(+)</text>
        <dbReference type="Rhea" id="RHEA:42928"/>
        <dbReference type="Rhea" id="RHEA-COMP:10286"/>
        <dbReference type="Rhea" id="RHEA-COMP:10287"/>
        <dbReference type="ChEBI" id="CHEBI:15378"/>
        <dbReference type="ChEBI" id="CHEBI:57856"/>
        <dbReference type="ChEBI" id="CHEBI:59789"/>
        <dbReference type="ChEBI" id="CHEBI:74506"/>
        <dbReference type="ChEBI" id="CHEBI:82748"/>
        <dbReference type="EC" id="2.1.1.199"/>
    </reaction>
</comment>
<dbReference type="GO" id="GO:0005737">
    <property type="term" value="C:cytoplasm"/>
    <property type="evidence" value="ECO:0007669"/>
    <property type="project" value="UniProtKB-SubCell"/>
</dbReference>
<evidence type="ECO:0000256" key="6">
    <source>
        <dbReference type="HAMAP-Rule" id="MF_01007"/>
    </source>
</evidence>
<protein>
    <recommendedName>
        <fullName evidence="6">Ribosomal RNA small subunit methyltransferase H</fullName>
        <ecNumber evidence="6">2.1.1.199</ecNumber>
    </recommendedName>
    <alternativeName>
        <fullName evidence="6">16S rRNA m(4)C1402 methyltransferase</fullName>
    </alternativeName>
    <alternativeName>
        <fullName evidence="6">rRNA (cytosine-N(4)-)-methyltransferase RsmH</fullName>
    </alternativeName>
</protein>
<dbReference type="EC" id="2.1.1.199" evidence="6"/>
<dbReference type="SUPFAM" id="SSF81799">
    <property type="entry name" value="Putative methyltransferase TM0872, insert domain"/>
    <property type="match status" value="1"/>
</dbReference>
<dbReference type="Gene3D" id="3.40.50.150">
    <property type="entry name" value="Vaccinia Virus protein VP39"/>
    <property type="match status" value="1"/>
</dbReference>
<keyword evidence="9" id="KW-1185">Reference proteome</keyword>
<feature type="binding site" evidence="6">
    <location>
        <position position="127"/>
    </location>
    <ligand>
        <name>S-adenosyl-L-methionine</name>
        <dbReference type="ChEBI" id="CHEBI:59789"/>
    </ligand>
</feature>
<dbReference type="PANTHER" id="PTHR11265:SF0">
    <property type="entry name" value="12S RRNA N4-METHYLCYTIDINE METHYLTRANSFERASE"/>
    <property type="match status" value="1"/>
</dbReference>
<dbReference type="HAMAP" id="MF_01007">
    <property type="entry name" value="16SrRNA_methyltr_H"/>
    <property type="match status" value="1"/>
</dbReference>
<feature type="compositionally biased region" description="Polar residues" evidence="7">
    <location>
        <begin position="308"/>
        <end position="317"/>
    </location>
</feature>
<keyword evidence="5 6" id="KW-0949">S-adenosyl-L-methionine</keyword>
<dbReference type="RefSeq" id="WP_085756102.1">
    <property type="nucleotide sequence ID" value="NZ_CP021023.1"/>
</dbReference>
<dbReference type="PIRSF" id="PIRSF004486">
    <property type="entry name" value="MraW"/>
    <property type="match status" value="1"/>
</dbReference>
<dbReference type="GO" id="GO:0070475">
    <property type="term" value="P:rRNA base methylation"/>
    <property type="evidence" value="ECO:0007669"/>
    <property type="project" value="UniProtKB-UniRule"/>
</dbReference>
<accession>A0A1W6LP06</accession>
<evidence type="ECO:0000256" key="1">
    <source>
        <dbReference type="ARBA" id="ARBA00010396"/>
    </source>
</evidence>
<dbReference type="NCBIfam" id="TIGR00006">
    <property type="entry name" value="16S rRNA (cytosine(1402)-N(4))-methyltransferase RsmH"/>
    <property type="match status" value="1"/>
</dbReference>
<evidence type="ECO:0000256" key="4">
    <source>
        <dbReference type="ARBA" id="ARBA00022679"/>
    </source>
</evidence>
<dbReference type="GO" id="GO:0071424">
    <property type="term" value="F:rRNA (cytosine-N4-)-methyltransferase activity"/>
    <property type="evidence" value="ECO:0007669"/>
    <property type="project" value="UniProtKB-UniRule"/>
</dbReference>
<comment type="subcellular location">
    <subcellularLocation>
        <location evidence="6">Cytoplasm</location>
    </subcellularLocation>
</comment>
<dbReference type="EMBL" id="CP021023">
    <property type="protein sequence ID" value="ARN57463.1"/>
    <property type="molecule type" value="Genomic_DNA"/>
</dbReference>
<comment type="function">
    <text evidence="6">Specifically methylates the N4 position of cytidine in position 1402 (C1402) of 16S rRNA.</text>
</comment>
<feature type="region of interest" description="Disordered" evidence="7">
    <location>
        <begin position="1"/>
        <end position="25"/>
    </location>
</feature>
<comment type="similarity">
    <text evidence="1 6">Belongs to the methyltransferase superfamily. RsmH family.</text>
</comment>
<evidence type="ECO:0000313" key="9">
    <source>
        <dbReference type="Proteomes" id="UP000193334"/>
    </source>
</evidence>
<reference evidence="9" key="1">
    <citation type="submission" date="2017-04" db="EMBL/GenBank/DDBJ databases">
        <title>Comparative genomics and description of representatives of a novel lineage of planctomycetes thriving in anoxic sediments.</title>
        <authorList>
            <person name="Spring S."/>
            <person name="Bunk B."/>
            <person name="Sproer C."/>
        </authorList>
    </citation>
    <scope>NUCLEOTIDE SEQUENCE [LARGE SCALE GENOMIC DNA]</scope>
    <source>
        <strain evidence="9">ST-PulAB-D4</strain>
    </source>
</reference>
<gene>
    <name evidence="8" type="primary">rsmH_2</name>
    <name evidence="6" type="synonym">rsmH</name>
    <name evidence="8" type="ORF">STSP1_01873</name>
</gene>
<keyword evidence="2 6" id="KW-0698">rRNA processing</keyword>
<keyword evidence="3 6" id="KW-0489">Methyltransferase</keyword>
<feature type="region of interest" description="Disordered" evidence="7">
    <location>
        <begin position="304"/>
        <end position="326"/>
    </location>
</feature>
<keyword evidence="4 6" id="KW-0808">Transferase</keyword>
<keyword evidence="6" id="KW-0963">Cytoplasm</keyword>
<organism evidence="8 9">
    <name type="scientific">Sedimentisphaera salicampi</name>
    <dbReference type="NCBI Taxonomy" id="1941349"/>
    <lineage>
        <taxon>Bacteria</taxon>
        <taxon>Pseudomonadati</taxon>
        <taxon>Planctomycetota</taxon>
        <taxon>Phycisphaerae</taxon>
        <taxon>Sedimentisphaerales</taxon>
        <taxon>Sedimentisphaeraceae</taxon>
        <taxon>Sedimentisphaera</taxon>
    </lineage>
</organism>
<dbReference type="InterPro" id="IPR002903">
    <property type="entry name" value="RsmH"/>
</dbReference>
<proteinExistence type="inferred from homology"/>
<evidence type="ECO:0000256" key="5">
    <source>
        <dbReference type="ARBA" id="ARBA00022691"/>
    </source>
</evidence>
<dbReference type="AlphaFoldDB" id="A0A1W6LP06"/>
<dbReference type="SUPFAM" id="SSF53335">
    <property type="entry name" value="S-adenosyl-L-methionine-dependent methyltransferases"/>
    <property type="match status" value="1"/>
</dbReference>
<evidence type="ECO:0000256" key="2">
    <source>
        <dbReference type="ARBA" id="ARBA00022552"/>
    </source>
</evidence>
<dbReference type="InterPro" id="IPR023397">
    <property type="entry name" value="SAM-dep_MeTrfase_MraW_recog"/>
</dbReference>
<evidence type="ECO:0000313" key="8">
    <source>
        <dbReference type="EMBL" id="ARN57463.1"/>
    </source>
</evidence>
<dbReference type="KEGG" id="pbp:STSP1_01873"/>